<dbReference type="AlphaFoldDB" id="A0A2G5NS61"/>
<evidence type="ECO:0000313" key="2">
    <source>
        <dbReference type="Proteomes" id="UP000229523"/>
    </source>
</evidence>
<evidence type="ECO:0000313" key="1">
    <source>
        <dbReference type="EMBL" id="RAI82792.1"/>
    </source>
</evidence>
<proteinExistence type="predicted"/>
<reference evidence="1 2" key="1">
    <citation type="journal article" date="2018" name="Front. Microbiol.">
        <title>Description and Comparative Genomics of Macrococcus caseolyticus subsp. hominis subsp. nov., Macrococcus goetzii sp. nov., Macrococcus epidermidis sp. nov., and Macrococcus bohemicus sp. nov., Novel Macrococci From Human Clinical Material With Virulence Potential and Suspected Uptake of Foreign DNA by Natural Transformation.</title>
        <authorList>
            <person name="Maslanova I."/>
            <person name="Wertheimer Z."/>
            <person name="Sedlacek I."/>
            <person name="Svec P."/>
            <person name="Indrakova A."/>
            <person name="Kovarovic V."/>
            <person name="Schumann P."/>
            <person name="Sproer C."/>
            <person name="Kralova S."/>
            <person name="Sedo O."/>
            <person name="Kristofova L."/>
            <person name="Vrbovska V."/>
            <person name="Fuzik T."/>
            <person name="Petras P."/>
            <person name="Zdrahal Z."/>
            <person name="Ruzickova V."/>
            <person name="Doskar J."/>
            <person name="Pantucek R."/>
        </authorList>
    </citation>
    <scope>NUCLEOTIDE SEQUENCE [LARGE SCALE GENOMIC DNA]</scope>
    <source>
        <strain evidence="1 2">CCM 4927</strain>
    </source>
</reference>
<keyword evidence="2" id="KW-1185">Reference proteome</keyword>
<comment type="caution">
    <text evidence="1">The sequence shown here is derived from an EMBL/GenBank/DDBJ whole genome shotgun (WGS) entry which is preliminary data.</text>
</comment>
<accession>A0A2G5NS61</accession>
<sequence length="84" mass="9549">MVFDKIHVNGQEFETDGRFSVDEELLKISTANGDVGLLFKQIEATNEPVEVVLFKGETDRYHSKDLKLTHYTVAGGDFKMELQK</sequence>
<organism evidence="1 2">
    <name type="scientific">Macrococcoides goetzii</name>
    <dbReference type="NCBI Taxonomy" id="1891097"/>
    <lineage>
        <taxon>Bacteria</taxon>
        <taxon>Bacillati</taxon>
        <taxon>Bacillota</taxon>
        <taxon>Bacilli</taxon>
        <taxon>Bacillales</taxon>
        <taxon>Staphylococcaceae</taxon>
        <taxon>Macrococcoides</taxon>
    </lineage>
</organism>
<dbReference type="EMBL" id="MJBI02000001">
    <property type="protein sequence ID" value="RAI82792.1"/>
    <property type="molecule type" value="Genomic_DNA"/>
</dbReference>
<dbReference type="Proteomes" id="UP000229523">
    <property type="component" value="Unassembled WGS sequence"/>
</dbReference>
<protein>
    <submittedName>
        <fullName evidence="1">Uncharacterized protein</fullName>
    </submittedName>
</protein>
<name>A0A2G5NS61_9STAP</name>
<dbReference type="RefSeq" id="WP_099577744.1">
    <property type="nucleotide sequence ID" value="NZ_MJBI02000001.1"/>
</dbReference>
<gene>
    <name evidence="1" type="ORF">BFS35_003660</name>
</gene>